<comment type="catalytic activity">
    <reaction evidence="14 15">
        <text>chorismate + L-glutamine = anthranilate + pyruvate + L-glutamate + H(+)</text>
        <dbReference type="Rhea" id="RHEA:21732"/>
        <dbReference type="ChEBI" id="CHEBI:15361"/>
        <dbReference type="ChEBI" id="CHEBI:15378"/>
        <dbReference type="ChEBI" id="CHEBI:16567"/>
        <dbReference type="ChEBI" id="CHEBI:29748"/>
        <dbReference type="ChEBI" id="CHEBI:29985"/>
        <dbReference type="ChEBI" id="CHEBI:58359"/>
        <dbReference type="EC" id="4.1.3.27"/>
    </reaction>
</comment>
<keyword evidence="10 15" id="KW-0460">Magnesium</keyword>
<evidence type="ECO:0000259" key="16">
    <source>
        <dbReference type="Pfam" id="PF00425"/>
    </source>
</evidence>
<feature type="domain" description="Anthranilate synthase component I N-terminal" evidence="17">
    <location>
        <begin position="19"/>
        <end position="153"/>
    </location>
</feature>
<evidence type="ECO:0000256" key="4">
    <source>
        <dbReference type="ARBA" id="ARBA00011575"/>
    </source>
</evidence>
<dbReference type="InterPro" id="IPR006805">
    <property type="entry name" value="Anth_synth_I_N"/>
</dbReference>
<accession>A0ABW4HVF7</accession>
<dbReference type="Pfam" id="PF00425">
    <property type="entry name" value="Chorismate_bind"/>
    <property type="match status" value="1"/>
</dbReference>
<evidence type="ECO:0000256" key="5">
    <source>
        <dbReference type="ARBA" id="ARBA00012266"/>
    </source>
</evidence>
<keyword evidence="8 15" id="KW-0479">Metal-binding</keyword>
<keyword evidence="7 15" id="KW-0028">Amino-acid biosynthesis</keyword>
<evidence type="ECO:0000256" key="1">
    <source>
        <dbReference type="ARBA" id="ARBA00001946"/>
    </source>
</evidence>
<evidence type="ECO:0000256" key="2">
    <source>
        <dbReference type="ARBA" id="ARBA00004873"/>
    </source>
</evidence>
<comment type="cofactor">
    <cofactor evidence="1 15">
        <name>Mg(2+)</name>
        <dbReference type="ChEBI" id="CHEBI:18420"/>
    </cofactor>
</comment>
<comment type="function">
    <text evidence="13 15">Part of a heterotetrameric complex that catalyzes the two-step biosynthesis of anthranilate, an intermediate in the biosynthesis of L-tryptophan. In the first step, the glutamine-binding beta subunit (TrpG) of anthranilate synthase (AS) provides the glutamine amidotransferase activity which generates ammonia as a substrate that, along with chorismate, is used in the second step, catalyzed by the large alpha subunit of AS (TrpE) to produce anthranilate. In the absence of TrpG, TrpE can synthesize anthranilate directly from chorismate and high concentrations of ammonia.</text>
</comment>
<evidence type="ECO:0000259" key="17">
    <source>
        <dbReference type="Pfam" id="PF04715"/>
    </source>
</evidence>
<dbReference type="SUPFAM" id="SSF56322">
    <property type="entry name" value="ADC synthase"/>
    <property type="match status" value="1"/>
</dbReference>
<evidence type="ECO:0000256" key="7">
    <source>
        <dbReference type="ARBA" id="ARBA00022605"/>
    </source>
</evidence>
<dbReference type="Gene3D" id="3.60.120.10">
    <property type="entry name" value="Anthranilate synthase"/>
    <property type="match status" value="1"/>
</dbReference>
<dbReference type="Proteomes" id="UP001597221">
    <property type="component" value="Unassembled WGS sequence"/>
</dbReference>
<evidence type="ECO:0000256" key="9">
    <source>
        <dbReference type="ARBA" id="ARBA00022822"/>
    </source>
</evidence>
<dbReference type="PANTHER" id="PTHR11236">
    <property type="entry name" value="AMINOBENZOATE/ANTHRANILATE SYNTHASE"/>
    <property type="match status" value="1"/>
</dbReference>
<evidence type="ECO:0000256" key="10">
    <source>
        <dbReference type="ARBA" id="ARBA00022842"/>
    </source>
</evidence>
<dbReference type="InterPro" id="IPR005256">
    <property type="entry name" value="Anth_synth_I_PabB"/>
</dbReference>
<evidence type="ECO:0000313" key="18">
    <source>
        <dbReference type="EMBL" id="MFD1609521.1"/>
    </source>
</evidence>
<dbReference type="NCBIfam" id="TIGR00564">
    <property type="entry name" value="trpE_most"/>
    <property type="match status" value="1"/>
</dbReference>
<gene>
    <name evidence="15 18" type="primary">trpE</name>
    <name evidence="18" type="ORF">ACFSBH_18035</name>
</gene>
<dbReference type="EC" id="4.1.3.27" evidence="5 15"/>
<dbReference type="Pfam" id="PF04715">
    <property type="entry name" value="Anth_synt_I_N"/>
    <property type="match status" value="1"/>
</dbReference>
<evidence type="ECO:0000256" key="3">
    <source>
        <dbReference type="ARBA" id="ARBA00009562"/>
    </source>
</evidence>
<evidence type="ECO:0000313" key="19">
    <source>
        <dbReference type="Proteomes" id="UP001597221"/>
    </source>
</evidence>
<comment type="pathway">
    <text evidence="2 15">Amino-acid biosynthesis; L-tryptophan biosynthesis; L-tryptophan from chorismate: step 1/5.</text>
</comment>
<name>A0ABW4HVF7_9BACI</name>
<comment type="caution">
    <text evidence="18">The sequence shown here is derived from an EMBL/GenBank/DDBJ whole genome shotgun (WGS) entry which is preliminary data.</text>
</comment>
<keyword evidence="19" id="KW-1185">Reference proteome</keyword>
<evidence type="ECO:0000256" key="12">
    <source>
        <dbReference type="ARBA" id="ARBA00023239"/>
    </source>
</evidence>
<proteinExistence type="inferred from homology"/>
<comment type="subunit">
    <text evidence="4 15">Heterotetramer consisting of two non-identical subunits: a beta subunit (TrpG) and a large alpha subunit (TrpE).</text>
</comment>
<evidence type="ECO:0000256" key="6">
    <source>
        <dbReference type="ARBA" id="ARBA00020653"/>
    </source>
</evidence>
<dbReference type="RefSeq" id="WP_251515051.1">
    <property type="nucleotide sequence ID" value="NZ_JAMBON010000023.1"/>
</dbReference>
<dbReference type="PANTHER" id="PTHR11236:SF48">
    <property type="entry name" value="ISOCHORISMATE SYNTHASE MENF"/>
    <property type="match status" value="1"/>
</dbReference>
<sequence>MTSTALTYQYVKLDAEGKTPIHVFENLSGTKKFLLESTFSHEKKGKFSFLGMNPYQEVIGQSGETTIHHLEKGETEKKDIHVLHYLKKHLPKMETHLPVPFFGGAVGYVGYDAIRDFEDIGGPLPDELQLPEIHFMLFKDIIVFDHAKEAIYLIAVNPNGAPDSNLDNRVQELKEVVTTESSLSVGMEHAEFLPQEAEESFKEKVAKAKEYIEKGEVLQVVLSQRLTAQIKNKPDFPFSFYKSLRESNPSPYMFYVDFQDYKLLGASPESLLQVVDREVTTNPIAGTRPRGNRVEEDLKLEAELLADEKELAEHEMLVELSKEDLARVCEEDSIQVPTDMVIEKYQHVMHIVSEVKGRLREDLSSIDALISCLPAGTVSGAPRLRAMQIINELEDKMRGPYGGGIGYINYNGDLNMALTIRSLFVKGETAYLQAGAGIVSESDPSKEYEETLHKARSLLEAAYVSQ</sequence>
<dbReference type="PRINTS" id="PR00095">
    <property type="entry name" value="ANTSNTHASEI"/>
</dbReference>
<organism evidence="18 19">
    <name type="scientific">Oceanobacillus luteolus</name>
    <dbReference type="NCBI Taxonomy" id="1274358"/>
    <lineage>
        <taxon>Bacteria</taxon>
        <taxon>Bacillati</taxon>
        <taxon>Bacillota</taxon>
        <taxon>Bacilli</taxon>
        <taxon>Bacillales</taxon>
        <taxon>Bacillaceae</taxon>
        <taxon>Oceanobacillus</taxon>
    </lineage>
</organism>
<dbReference type="GO" id="GO:0004049">
    <property type="term" value="F:anthranilate synthase activity"/>
    <property type="evidence" value="ECO:0007669"/>
    <property type="project" value="UniProtKB-EC"/>
</dbReference>
<keyword evidence="11 15" id="KW-0057">Aromatic amino acid biosynthesis</keyword>
<evidence type="ECO:0000256" key="11">
    <source>
        <dbReference type="ARBA" id="ARBA00023141"/>
    </source>
</evidence>
<feature type="domain" description="Chorismate-utilising enzyme C-terminal" evidence="16">
    <location>
        <begin position="198"/>
        <end position="454"/>
    </location>
</feature>
<dbReference type="EMBL" id="JBHUDE010000158">
    <property type="protein sequence ID" value="MFD1609521.1"/>
    <property type="molecule type" value="Genomic_DNA"/>
</dbReference>
<protein>
    <recommendedName>
        <fullName evidence="6 15">Anthranilate synthase component 1</fullName>
        <ecNumber evidence="5 15">4.1.3.27</ecNumber>
    </recommendedName>
</protein>
<dbReference type="InterPro" id="IPR015890">
    <property type="entry name" value="Chorismate_C"/>
</dbReference>
<dbReference type="InterPro" id="IPR005801">
    <property type="entry name" value="ADC_synthase"/>
</dbReference>
<keyword evidence="12 15" id="KW-0456">Lyase</keyword>
<evidence type="ECO:0000256" key="8">
    <source>
        <dbReference type="ARBA" id="ARBA00022723"/>
    </source>
</evidence>
<comment type="similarity">
    <text evidence="3 15">Belongs to the anthranilate synthase component I family.</text>
</comment>
<keyword evidence="9 15" id="KW-0822">Tryptophan biosynthesis</keyword>
<dbReference type="InterPro" id="IPR019999">
    <property type="entry name" value="Anth_synth_I-like"/>
</dbReference>
<evidence type="ECO:0000256" key="13">
    <source>
        <dbReference type="ARBA" id="ARBA00025634"/>
    </source>
</evidence>
<evidence type="ECO:0000256" key="14">
    <source>
        <dbReference type="ARBA" id="ARBA00047683"/>
    </source>
</evidence>
<evidence type="ECO:0000256" key="15">
    <source>
        <dbReference type="RuleBase" id="RU364045"/>
    </source>
</evidence>
<reference evidence="19" key="1">
    <citation type="journal article" date="2019" name="Int. J. Syst. Evol. Microbiol.">
        <title>The Global Catalogue of Microorganisms (GCM) 10K type strain sequencing project: providing services to taxonomists for standard genome sequencing and annotation.</title>
        <authorList>
            <consortium name="The Broad Institute Genomics Platform"/>
            <consortium name="The Broad Institute Genome Sequencing Center for Infectious Disease"/>
            <person name="Wu L."/>
            <person name="Ma J."/>
        </authorList>
    </citation>
    <scope>NUCLEOTIDE SEQUENCE [LARGE SCALE GENOMIC DNA]</scope>
    <source>
        <strain evidence="19">CGMCC 1.12376</strain>
    </source>
</reference>